<dbReference type="AlphaFoldDB" id="A0A5N7AYU1"/>
<proteinExistence type="predicted"/>
<gene>
    <name evidence="1" type="ORF">BDV26DRAFT_24083</name>
</gene>
<protein>
    <submittedName>
        <fullName evidence="1">Uncharacterized protein</fullName>
    </submittedName>
</protein>
<evidence type="ECO:0000313" key="1">
    <source>
        <dbReference type="EMBL" id="KAE8375025.1"/>
    </source>
</evidence>
<keyword evidence="2" id="KW-1185">Reference proteome</keyword>
<reference evidence="1 2" key="1">
    <citation type="submission" date="2019-04" db="EMBL/GenBank/DDBJ databases">
        <title>Friends and foes A comparative genomics studyof 23 Aspergillus species from section Flavi.</title>
        <authorList>
            <consortium name="DOE Joint Genome Institute"/>
            <person name="Kjaerbolling I."/>
            <person name="Vesth T."/>
            <person name="Frisvad J.C."/>
            <person name="Nybo J.L."/>
            <person name="Theobald S."/>
            <person name="Kildgaard S."/>
            <person name="Isbrandt T."/>
            <person name="Kuo A."/>
            <person name="Sato A."/>
            <person name="Lyhne E.K."/>
            <person name="Kogle M.E."/>
            <person name="Wiebenga A."/>
            <person name="Kun R.S."/>
            <person name="Lubbers R.J."/>
            <person name="Makela M.R."/>
            <person name="Barry K."/>
            <person name="Chovatia M."/>
            <person name="Clum A."/>
            <person name="Daum C."/>
            <person name="Haridas S."/>
            <person name="He G."/>
            <person name="LaButti K."/>
            <person name="Lipzen A."/>
            <person name="Mondo S."/>
            <person name="Riley R."/>
            <person name="Salamov A."/>
            <person name="Simmons B.A."/>
            <person name="Magnuson J.K."/>
            <person name="Henrissat B."/>
            <person name="Mortensen U.H."/>
            <person name="Larsen T.O."/>
            <person name="Devries R.P."/>
            <person name="Grigoriev I.V."/>
            <person name="Machida M."/>
            <person name="Baker S.E."/>
            <person name="Andersen M.R."/>
        </authorList>
    </citation>
    <scope>NUCLEOTIDE SEQUENCE [LARGE SCALE GENOMIC DNA]</scope>
    <source>
        <strain evidence="1 2">IBT 29228</strain>
    </source>
</reference>
<dbReference type="EMBL" id="ML736269">
    <property type="protein sequence ID" value="KAE8375025.1"/>
    <property type="molecule type" value="Genomic_DNA"/>
</dbReference>
<sequence length="157" mass="17422">MTGEPGNIVGRSYGNPEGKSPLLIIVYTVLVNACSGDTRRPLDREGYSASHPWLLPIWPTRLFSPWTSTLYQRSTFVLLDNCTPILEHIENLDVTKQITASMASTQCSNIRLLDLVLGCLECTNMSDGVLCEPESKKAIRGLPIRNTTTQERPLLDC</sequence>
<organism evidence="1 2">
    <name type="scientific">Aspergillus bertholletiae</name>
    <dbReference type="NCBI Taxonomy" id="1226010"/>
    <lineage>
        <taxon>Eukaryota</taxon>
        <taxon>Fungi</taxon>
        <taxon>Dikarya</taxon>
        <taxon>Ascomycota</taxon>
        <taxon>Pezizomycotina</taxon>
        <taxon>Eurotiomycetes</taxon>
        <taxon>Eurotiomycetidae</taxon>
        <taxon>Eurotiales</taxon>
        <taxon>Aspergillaceae</taxon>
        <taxon>Aspergillus</taxon>
        <taxon>Aspergillus subgen. Circumdati</taxon>
    </lineage>
</organism>
<dbReference type="OrthoDB" id="10656751at2759"/>
<evidence type="ECO:0000313" key="2">
    <source>
        <dbReference type="Proteomes" id="UP000326198"/>
    </source>
</evidence>
<accession>A0A5N7AYU1</accession>
<name>A0A5N7AYU1_9EURO</name>
<dbReference type="Proteomes" id="UP000326198">
    <property type="component" value="Unassembled WGS sequence"/>
</dbReference>